<dbReference type="Proteomes" id="UP000199659">
    <property type="component" value="Unassembled WGS sequence"/>
</dbReference>
<dbReference type="Gene3D" id="1.10.10.10">
    <property type="entry name" value="Winged helix-like DNA-binding domain superfamily/Winged helix DNA-binding domain"/>
    <property type="match status" value="1"/>
</dbReference>
<name>A0A1I6KBM1_9FIRM</name>
<proteinExistence type="predicted"/>
<keyword evidence="3" id="KW-1185">Reference proteome</keyword>
<dbReference type="STRING" id="37658.SAMN05661086_02350"/>
<dbReference type="InterPro" id="IPR036390">
    <property type="entry name" value="WH_DNA-bd_sf"/>
</dbReference>
<protein>
    <recommendedName>
        <fullName evidence="1">HTH marR-type domain-containing protein</fullName>
    </recommendedName>
</protein>
<reference evidence="2 3" key="1">
    <citation type="submission" date="2016-10" db="EMBL/GenBank/DDBJ databases">
        <authorList>
            <person name="de Groot N.N."/>
        </authorList>
    </citation>
    <scope>NUCLEOTIDE SEQUENCE [LARGE SCALE GENOMIC DNA]</scope>
    <source>
        <strain evidence="2 3">743A</strain>
    </source>
</reference>
<dbReference type="SUPFAM" id="SSF46785">
    <property type="entry name" value="Winged helix' DNA-binding domain"/>
    <property type="match status" value="1"/>
</dbReference>
<dbReference type="InterPro" id="IPR036388">
    <property type="entry name" value="WH-like_DNA-bd_sf"/>
</dbReference>
<dbReference type="AlphaFoldDB" id="A0A1I6KBM1"/>
<evidence type="ECO:0000259" key="1">
    <source>
        <dbReference type="SMART" id="SM00347"/>
    </source>
</evidence>
<feature type="domain" description="HTH marR-type" evidence="1">
    <location>
        <begin position="66"/>
        <end position="167"/>
    </location>
</feature>
<evidence type="ECO:0000313" key="2">
    <source>
        <dbReference type="EMBL" id="SFR88642.1"/>
    </source>
</evidence>
<evidence type="ECO:0000313" key="3">
    <source>
        <dbReference type="Proteomes" id="UP000199659"/>
    </source>
</evidence>
<accession>A0A1I6KBM1</accession>
<dbReference type="InterPro" id="IPR000835">
    <property type="entry name" value="HTH_MarR-typ"/>
</dbReference>
<organism evidence="2 3">
    <name type="scientific">Anaeromicropila populeti</name>
    <dbReference type="NCBI Taxonomy" id="37658"/>
    <lineage>
        <taxon>Bacteria</taxon>
        <taxon>Bacillati</taxon>
        <taxon>Bacillota</taxon>
        <taxon>Clostridia</taxon>
        <taxon>Lachnospirales</taxon>
        <taxon>Lachnospiraceae</taxon>
        <taxon>Anaeromicropila</taxon>
    </lineage>
</organism>
<dbReference type="EMBL" id="FOYZ01000008">
    <property type="protein sequence ID" value="SFR88642.1"/>
    <property type="molecule type" value="Genomic_DNA"/>
</dbReference>
<dbReference type="SMART" id="SM00347">
    <property type="entry name" value="HTH_MARR"/>
    <property type="match status" value="1"/>
</dbReference>
<dbReference type="GO" id="GO:0003700">
    <property type="term" value="F:DNA-binding transcription factor activity"/>
    <property type="evidence" value="ECO:0007669"/>
    <property type="project" value="InterPro"/>
</dbReference>
<sequence>MEADGSFSCIKSDARSRIDIIYNVLYSYKYNMLCIWRNNVNISSVSEEYGIYGMLFSLSNRIQTIGDKEFDDITMKQHFMMIALEMFEQPPALTEMGAVIGCSYQNVKRMAEHLQKEQYLTIEKDGIDKRKLLLKSTGKFEKMACDQREKTVKFMENLYRNITQKEMEITLRTLKKMDQNLGGRVQK</sequence>
<gene>
    <name evidence="2" type="ORF">SAMN05661086_02350</name>
</gene>